<organism evidence="1 2">
    <name type="scientific">Chrysemys picta bellii</name>
    <name type="common">Western painted turtle</name>
    <name type="synonym">Emys bellii</name>
    <dbReference type="NCBI Taxonomy" id="8478"/>
    <lineage>
        <taxon>Eukaryota</taxon>
        <taxon>Metazoa</taxon>
        <taxon>Chordata</taxon>
        <taxon>Craniata</taxon>
        <taxon>Vertebrata</taxon>
        <taxon>Euteleostomi</taxon>
        <taxon>Archelosauria</taxon>
        <taxon>Testudinata</taxon>
        <taxon>Testudines</taxon>
        <taxon>Cryptodira</taxon>
        <taxon>Durocryptodira</taxon>
        <taxon>Testudinoidea</taxon>
        <taxon>Emydidae</taxon>
        <taxon>Chrysemys</taxon>
    </lineage>
</organism>
<evidence type="ECO:0000313" key="2">
    <source>
        <dbReference type="Proteomes" id="UP000694380"/>
    </source>
</evidence>
<protein>
    <submittedName>
        <fullName evidence="1">Uncharacterized protein</fullName>
    </submittedName>
</protein>
<dbReference type="AlphaFoldDB" id="A0A8C3H7E1"/>
<accession>A0A8C3H7E1</accession>
<sequence length="70" mass="6922">PGLRQVLPPSLFQGLQLPLPLPLPGAPALPPGVSLLFSYSPPPPRKKGATGLCLCPGGEGGEAQGTAGLA</sequence>
<name>A0A8C3H7E1_CHRPI</name>
<dbReference type="Proteomes" id="UP000694380">
    <property type="component" value="Unplaced"/>
</dbReference>
<keyword evidence="2" id="KW-1185">Reference proteome</keyword>
<dbReference type="Ensembl" id="ENSCPBT00000006377.1">
    <property type="protein sequence ID" value="ENSCPBP00000005237.1"/>
    <property type="gene ID" value="ENSCPBG00000004214.1"/>
</dbReference>
<evidence type="ECO:0000313" key="1">
    <source>
        <dbReference type="Ensembl" id="ENSCPBP00000005237.1"/>
    </source>
</evidence>
<reference evidence="1" key="1">
    <citation type="submission" date="2025-08" db="UniProtKB">
        <authorList>
            <consortium name="Ensembl"/>
        </authorList>
    </citation>
    <scope>IDENTIFICATION</scope>
</reference>
<reference evidence="1" key="2">
    <citation type="submission" date="2025-09" db="UniProtKB">
        <authorList>
            <consortium name="Ensembl"/>
        </authorList>
    </citation>
    <scope>IDENTIFICATION</scope>
</reference>
<proteinExistence type="predicted"/>